<feature type="domain" description="DM13" evidence="4">
    <location>
        <begin position="326"/>
        <end position="434"/>
    </location>
</feature>
<evidence type="ECO:0000313" key="5">
    <source>
        <dbReference type="EMBL" id="EYC45056.1"/>
    </source>
</evidence>
<organism evidence="5 6">
    <name type="scientific">Ancylostoma ceylanicum</name>
    <dbReference type="NCBI Taxonomy" id="53326"/>
    <lineage>
        <taxon>Eukaryota</taxon>
        <taxon>Metazoa</taxon>
        <taxon>Ecdysozoa</taxon>
        <taxon>Nematoda</taxon>
        <taxon>Chromadorea</taxon>
        <taxon>Rhabditida</taxon>
        <taxon>Rhabditina</taxon>
        <taxon>Rhabditomorpha</taxon>
        <taxon>Strongyloidea</taxon>
        <taxon>Ancylostomatidae</taxon>
        <taxon>Ancylostomatinae</taxon>
        <taxon>Ancylostoma</taxon>
    </lineage>
</organism>
<name>A0A016WZR1_9BILA</name>
<reference evidence="6" key="1">
    <citation type="journal article" date="2015" name="Nat. Genet.">
        <title>The genome and transcriptome of the zoonotic hookworm Ancylostoma ceylanicum identify infection-specific gene families.</title>
        <authorList>
            <person name="Schwarz E.M."/>
            <person name="Hu Y."/>
            <person name="Antoshechkin I."/>
            <person name="Miller M.M."/>
            <person name="Sternberg P.W."/>
            <person name="Aroian R.V."/>
        </authorList>
    </citation>
    <scope>NUCLEOTIDE SEQUENCE</scope>
    <source>
        <strain evidence="6">HY135</strain>
    </source>
</reference>
<keyword evidence="6" id="KW-1185">Reference proteome</keyword>
<sequence length="449" mass="50328">MSSSVFSALLLATSATICTTQVLPYYGVPLGTFKYDKLGIHGEIYLADDHTIVLDKFVHNPQTSACTAMMIGPPRKEDMKRKMGEGILLPYTQPNFSWEEIRRRQRRRVERGLEPKNEKAIVKTISRRLLKYGPVSKTTTPPSAPSTSLPVTLSSIGPEESYEEIEYVEDEEETEEREESVNRLLPTFKDGETHRRHTTTTQTTTVFFPTLVTGEPLSSSVSIGTPMIVFDKKEKLQQRQEKTSPPFLKLHDDLSTNEVGATPKAVNYDSSFSLPPAQDEQVAFLLTNCGRLSDYKWIGLYDQCKNVSIPIISLEDVDPPREEEVGPMIGQERNISSGSVRILNCNTILVPDLYFEANQKSPNSFFFVGTGNVTNVVQQTKARTIGYELGDPLESYAGDDVMVRLPRGIRSFDVDFLSIFNEDEKKTYGHVELPSLLVPPCVDELKDGI</sequence>
<dbReference type="PROSITE" id="PS51549">
    <property type="entry name" value="DM13"/>
    <property type="match status" value="1"/>
</dbReference>
<accession>A0A016WZR1</accession>
<dbReference type="AlphaFoldDB" id="A0A016WZR1"/>
<dbReference type="Pfam" id="PF10517">
    <property type="entry name" value="DM13"/>
    <property type="match status" value="1"/>
</dbReference>
<comment type="caution">
    <text evidence="5">The sequence shown here is derived from an EMBL/GenBank/DDBJ whole genome shotgun (WGS) entry which is preliminary data.</text>
</comment>
<evidence type="ECO:0000313" key="6">
    <source>
        <dbReference type="Proteomes" id="UP000024635"/>
    </source>
</evidence>
<evidence type="ECO:0000259" key="4">
    <source>
        <dbReference type="PROSITE" id="PS51549"/>
    </source>
</evidence>
<feature type="region of interest" description="Disordered" evidence="2">
    <location>
        <begin position="134"/>
        <end position="154"/>
    </location>
</feature>
<dbReference type="OrthoDB" id="2448405at2759"/>
<protein>
    <recommendedName>
        <fullName evidence="4">DM13 domain-containing protein</fullName>
    </recommendedName>
</protein>
<proteinExistence type="predicted"/>
<evidence type="ECO:0000256" key="1">
    <source>
        <dbReference type="ARBA" id="ARBA00022737"/>
    </source>
</evidence>
<dbReference type="InterPro" id="IPR052126">
    <property type="entry name" value="Spindle_Org/Thrombomodulin"/>
</dbReference>
<dbReference type="Proteomes" id="UP000024635">
    <property type="component" value="Unassembled WGS sequence"/>
</dbReference>
<feature type="signal peptide" evidence="3">
    <location>
        <begin position="1"/>
        <end position="20"/>
    </location>
</feature>
<keyword evidence="3" id="KW-0732">Signal</keyword>
<dbReference type="SMART" id="SM00686">
    <property type="entry name" value="DM13"/>
    <property type="match status" value="1"/>
</dbReference>
<dbReference type="PANTHER" id="PTHR24036">
    <property type="entry name" value="SKELETOR-RELATED"/>
    <property type="match status" value="1"/>
</dbReference>
<feature type="chain" id="PRO_5001495220" description="DM13 domain-containing protein" evidence="3">
    <location>
        <begin position="21"/>
        <end position="449"/>
    </location>
</feature>
<dbReference type="InterPro" id="IPR019545">
    <property type="entry name" value="DM13_domain"/>
</dbReference>
<evidence type="ECO:0000256" key="2">
    <source>
        <dbReference type="SAM" id="MobiDB-lite"/>
    </source>
</evidence>
<gene>
    <name evidence="5" type="primary">Acey_s0440.g1506</name>
    <name evidence="5" type="ORF">Y032_0440g1506</name>
</gene>
<dbReference type="EMBL" id="JARK01000040">
    <property type="protein sequence ID" value="EYC45056.1"/>
    <property type="molecule type" value="Genomic_DNA"/>
</dbReference>
<keyword evidence="1" id="KW-0677">Repeat</keyword>
<dbReference type="PANTHER" id="PTHR24036:SF5">
    <property type="entry name" value="THROMBOMODULIN"/>
    <property type="match status" value="1"/>
</dbReference>
<evidence type="ECO:0000256" key="3">
    <source>
        <dbReference type="SAM" id="SignalP"/>
    </source>
</evidence>